<dbReference type="InterPro" id="IPR044824">
    <property type="entry name" value="MAIN-like"/>
</dbReference>
<proteinExistence type="predicted"/>
<dbReference type="PANTHER" id="PTHR46033">
    <property type="entry name" value="PROTEIN MAIN-LIKE 2"/>
    <property type="match status" value="1"/>
</dbReference>
<dbReference type="GO" id="GO:0010073">
    <property type="term" value="P:meristem maintenance"/>
    <property type="evidence" value="ECO:0007669"/>
    <property type="project" value="InterPro"/>
</dbReference>
<feature type="domain" description="DUF7745" evidence="1">
    <location>
        <begin position="32"/>
        <end position="236"/>
    </location>
</feature>
<reference evidence="2" key="1">
    <citation type="submission" date="2025-08" db="UniProtKB">
        <authorList>
            <consortium name="RefSeq"/>
        </authorList>
    </citation>
    <scope>IDENTIFICATION</scope>
</reference>
<dbReference type="PaxDb" id="4097-A0A1S3ZI89"/>
<dbReference type="OrthoDB" id="1226329at2759"/>
<organism evidence="2">
    <name type="scientific">Nicotiana tabacum</name>
    <name type="common">Common tobacco</name>
    <dbReference type="NCBI Taxonomy" id="4097"/>
    <lineage>
        <taxon>Eukaryota</taxon>
        <taxon>Viridiplantae</taxon>
        <taxon>Streptophyta</taxon>
        <taxon>Embryophyta</taxon>
        <taxon>Tracheophyta</taxon>
        <taxon>Spermatophyta</taxon>
        <taxon>Magnoliopsida</taxon>
        <taxon>eudicotyledons</taxon>
        <taxon>Gunneridae</taxon>
        <taxon>Pentapetalae</taxon>
        <taxon>asterids</taxon>
        <taxon>lamiids</taxon>
        <taxon>Solanales</taxon>
        <taxon>Solanaceae</taxon>
        <taxon>Nicotianoideae</taxon>
        <taxon>Nicotianeae</taxon>
        <taxon>Nicotiana</taxon>
    </lineage>
</organism>
<evidence type="ECO:0000313" key="2">
    <source>
        <dbReference type="RefSeq" id="XP_016464165.1"/>
    </source>
</evidence>
<gene>
    <name evidence="2" type="primary">LOC107787155</name>
</gene>
<dbReference type="PANTHER" id="PTHR46033:SF16">
    <property type="entry name" value="AMINOTRANSFERASE-LIKE PLANT MOBILE DOMAIN-CONTAINING PROTEIN"/>
    <property type="match status" value="1"/>
</dbReference>
<protein>
    <recommendedName>
        <fullName evidence="1">DUF7745 domain-containing protein</fullName>
    </recommendedName>
</protein>
<dbReference type="KEGG" id="nta:107787155"/>
<name>A0A1S3ZI89_TOBAC</name>
<dbReference type="InterPro" id="IPR056647">
    <property type="entry name" value="DUF7745"/>
</dbReference>
<dbReference type="AlphaFoldDB" id="A0A1S3ZI89"/>
<dbReference type="RefSeq" id="XP_016464165.1">
    <property type="nucleotide sequence ID" value="XM_016608679.1"/>
</dbReference>
<dbReference type="Pfam" id="PF24924">
    <property type="entry name" value="DUF7745"/>
    <property type="match status" value="1"/>
</dbReference>
<sequence>MSTNENEPFAALEEIPLQIHMWWNDLGKGSRGTVIKVLGGLVGLLNIKPRLDIIEALIPFWDPTRNVFRFSDFELTPILEEISGYAGLNGNLRSRYPVLPRPVSPHKFLDMLSISRDIQDKNLSEGSCTFQFLYQRYGNPQGFEEPNTGLTHAGNKYKWEARRGLVFIVAFLGVIVCPRKDRNIELGLVGMVDVAIKKANGTLVPLILSEIYRALTICREGGKFFQGCNLLLQLWI</sequence>
<evidence type="ECO:0000259" key="1">
    <source>
        <dbReference type="Pfam" id="PF24924"/>
    </source>
</evidence>
<accession>A0A1S3ZI89</accession>